<reference evidence="1 2" key="1">
    <citation type="submission" date="2021-06" db="EMBL/GenBank/DDBJ databases">
        <title>Caerostris extrusa draft genome.</title>
        <authorList>
            <person name="Kono N."/>
            <person name="Arakawa K."/>
        </authorList>
    </citation>
    <scope>NUCLEOTIDE SEQUENCE [LARGE SCALE GENOMIC DNA]</scope>
</reference>
<proteinExistence type="predicted"/>
<dbReference type="Proteomes" id="UP001054945">
    <property type="component" value="Unassembled WGS sequence"/>
</dbReference>
<evidence type="ECO:0000313" key="1">
    <source>
        <dbReference type="EMBL" id="GIX84692.1"/>
    </source>
</evidence>
<protein>
    <recommendedName>
        <fullName evidence="3">Transposase</fullName>
    </recommendedName>
</protein>
<accession>A0AAV4NIR2</accession>
<gene>
    <name evidence="1" type="ORF">CEXT_290371</name>
</gene>
<organism evidence="1 2">
    <name type="scientific">Caerostris extrusa</name>
    <name type="common">Bark spider</name>
    <name type="synonym">Caerostris bankana</name>
    <dbReference type="NCBI Taxonomy" id="172846"/>
    <lineage>
        <taxon>Eukaryota</taxon>
        <taxon>Metazoa</taxon>
        <taxon>Ecdysozoa</taxon>
        <taxon>Arthropoda</taxon>
        <taxon>Chelicerata</taxon>
        <taxon>Arachnida</taxon>
        <taxon>Araneae</taxon>
        <taxon>Araneomorphae</taxon>
        <taxon>Entelegynae</taxon>
        <taxon>Araneoidea</taxon>
        <taxon>Araneidae</taxon>
        <taxon>Caerostris</taxon>
    </lineage>
</organism>
<name>A0AAV4NIR2_CAEEX</name>
<sequence length="66" mass="7409">MFSQAIALLSKVTETPTKMKITSYKVDRGPCFKFCIAEALGKCKFVIFCSGDYEAGVDVQFLKKYL</sequence>
<keyword evidence="2" id="KW-1185">Reference proteome</keyword>
<dbReference type="EMBL" id="BPLR01003445">
    <property type="protein sequence ID" value="GIX84692.1"/>
    <property type="molecule type" value="Genomic_DNA"/>
</dbReference>
<evidence type="ECO:0008006" key="3">
    <source>
        <dbReference type="Google" id="ProtNLM"/>
    </source>
</evidence>
<comment type="caution">
    <text evidence="1">The sequence shown here is derived from an EMBL/GenBank/DDBJ whole genome shotgun (WGS) entry which is preliminary data.</text>
</comment>
<evidence type="ECO:0000313" key="2">
    <source>
        <dbReference type="Proteomes" id="UP001054945"/>
    </source>
</evidence>
<dbReference type="AlphaFoldDB" id="A0AAV4NIR2"/>